<name>A0A2U2BSU1_9PROT</name>
<reference evidence="4" key="1">
    <citation type="submission" date="2018-05" db="EMBL/GenBank/DDBJ databases">
        <authorList>
            <person name="Liu B.-T."/>
        </authorList>
    </citation>
    <scope>NUCLEOTIDE SEQUENCE [LARGE SCALE GENOMIC DNA]</scope>
    <source>
        <strain evidence="4">WD6-1</strain>
    </source>
</reference>
<comment type="caution">
    <text evidence="3">The sequence shown here is derived from an EMBL/GenBank/DDBJ whole genome shotgun (WGS) entry which is preliminary data.</text>
</comment>
<dbReference type="SUPFAM" id="SSF159594">
    <property type="entry name" value="XCC0632-like"/>
    <property type="match status" value="1"/>
</dbReference>
<dbReference type="Gene3D" id="3.40.50.10610">
    <property type="entry name" value="ABC-type transport auxiliary lipoprotein component"/>
    <property type="match status" value="1"/>
</dbReference>
<keyword evidence="1" id="KW-0732">Signal</keyword>
<accession>A0A2U2BSU1</accession>
<dbReference type="InterPro" id="IPR005586">
    <property type="entry name" value="ABC_trans_aux"/>
</dbReference>
<organism evidence="3 4">
    <name type="scientific">Marinicauda salina</name>
    <dbReference type="NCBI Taxonomy" id="2135793"/>
    <lineage>
        <taxon>Bacteria</taxon>
        <taxon>Pseudomonadati</taxon>
        <taxon>Pseudomonadota</taxon>
        <taxon>Alphaproteobacteria</taxon>
        <taxon>Maricaulales</taxon>
        <taxon>Maricaulaceae</taxon>
        <taxon>Marinicauda</taxon>
    </lineage>
</organism>
<dbReference type="Pfam" id="PF03886">
    <property type="entry name" value="ABC_trans_aux"/>
    <property type="match status" value="1"/>
</dbReference>
<proteinExistence type="predicted"/>
<evidence type="ECO:0000313" key="4">
    <source>
        <dbReference type="Proteomes" id="UP000245168"/>
    </source>
</evidence>
<feature type="signal peptide" evidence="1">
    <location>
        <begin position="1"/>
        <end position="19"/>
    </location>
</feature>
<keyword evidence="4" id="KW-1185">Reference proteome</keyword>
<dbReference type="EMBL" id="QEXV01000004">
    <property type="protein sequence ID" value="PWE17071.1"/>
    <property type="molecule type" value="Genomic_DNA"/>
</dbReference>
<gene>
    <name evidence="3" type="ORF">DDZ18_10240</name>
</gene>
<feature type="chain" id="PRO_5015477183" description="ABC-type transport auxiliary lipoprotein component domain-containing protein" evidence="1">
    <location>
        <begin position="20"/>
        <end position="227"/>
    </location>
</feature>
<evidence type="ECO:0000313" key="3">
    <source>
        <dbReference type="EMBL" id="PWE17071.1"/>
    </source>
</evidence>
<sequence>MIRISTRVAAACLSLAAAAALPGCISLLPESEPRMIYRLAAPEEAREVATRLEGASTVAVREPIAPRALAGNRIALMREGRIAYLSGADWISPVPRMVHAMILDAFNADQADVAAVRPEEGVLAGYDLNLELRRFEAVYDGGSGDAPLVMIRLRARIVDSGDRTLVAGRLFEQSRRASANRQGAIVDAFSEAAWLMSEELAAWTADEVVAAGQTPPTDPDEPESVIR</sequence>
<feature type="domain" description="ABC-type transport auxiliary lipoprotein component" evidence="2">
    <location>
        <begin position="37"/>
        <end position="201"/>
    </location>
</feature>
<dbReference type="AlphaFoldDB" id="A0A2U2BSU1"/>
<evidence type="ECO:0000256" key="1">
    <source>
        <dbReference type="SAM" id="SignalP"/>
    </source>
</evidence>
<evidence type="ECO:0000259" key="2">
    <source>
        <dbReference type="Pfam" id="PF03886"/>
    </source>
</evidence>
<protein>
    <recommendedName>
        <fullName evidence="2">ABC-type transport auxiliary lipoprotein component domain-containing protein</fullName>
    </recommendedName>
</protein>
<dbReference type="Proteomes" id="UP000245168">
    <property type="component" value="Unassembled WGS sequence"/>
</dbReference>